<accession>A0A3G3K4R9</accession>
<proteinExistence type="predicted"/>
<dbReference type="Pfam" id="PF00165">
    <property type="entry name" value="HTH_AraC"/>
    <property type="match status" value="1"/>
</dbReference>
<evidence type="ECO:0000256" key="1">
    <source>
        <dbReference type="ARBA" id="ARBA00023015"/>
    </source>
</evidence>
<evidence type="ECO:0000256" key="2">
    <source>
        <dbReference type="ARBA" id="ARBA00023125"/>
    </source>
</evidence>
<gene>
    <name evidence="5" type="ORF">EAV92_02645</name>
</gene>
<keyword evidence="1" id="KW-0805">Transcription regulation</keyword>
<dbReference type="InterPro" id="IPR009057">
    <property type="entry name" value="Homeodomain-like_sf"/>
</dbReference>
<dbReference type="Gene3D" id="1.10.10.60">
    <property type="entry name" value="Homeodomain-like"/>
    <property type="match status" value="1"/>
</dbReference>
<dbReference type="InterPro" id="IPR020449">
    <property type="entry name" value="Tscrpt_reg_AraC-type_HTH"/>
</dbReference>
<name>A0A3G3K4R9_9BACL</name>
<feature type="domain" description="HTH araC/xylS-type" evidence="4">
    <location>
        <begin position="19"/>
        <end position="50"/>
    </location>
</feature>
<protein>
    <submittedName>
        <fullName evidence="5">AraC family transcriptional regulator</fullName>
    </submittedName>
</protein>
<keyword evidence="3" id="KW-0804">Transcription</keyword>
<dbReference type="RefSeq" id="WP_123043529.1">
    <property type="nucleotide sequence ID" value="NZ_CP033433.1"/>
</dbReference>
<keyword evidence="2" id="KW-0238">DNA-binding</keyword>
<dbReference type="Proteomes" id="UP000269097">
    <property type="component" value="Chromosome"/>
</dbReference>
<dbReference type="PROSITE" id="PS01124">
    <property type="entry name" value="HTH_ARAC_FAMILY_2"/>
    <property type="match status" value="1"/>
</dbReference>
<dbReference type="AlphaFoldDB" id="A0A3G3K4R9"/>
<evidence type="ECO:0000313" key="6">
    <source>
        <dbReference type="Proteomes" id="UP000269097"/>
    </source>
</evidence>
<evidence type="ECO:0000259" key="4">
    <source>
        <dbReference type="PROSITE" id="PS01124"/>
    </source>
</evidence>
<sequence>MIASCEQYHVRWVHFVWKQIAYESGFTQSSYFINLFHRMNGMTPQQFRDLCG</sequence>
<dbReference type="SUPFAM" id="SSF46689">
    <property type="entry name" value="Homeodomain-like"/>
    <property type="match status" value="1"/>
</dbReference>
<dbReference type="PRINTS" id="PR00032">
    <property type="entry name" value="HTHARAC"/>
</dbReference>
<reference evidence="5 6" key="1">
    <citation type="submission" date="2018-10" db="EMBL/GenBank/DDBJ databases">
        <title>Genome Sequence of Cohnella sp.</title>
        <authorList>
            <person name="Srinivasan S."/>
            <person name="Kim M.K."/>
        </authorList>
    </citation>
    <scope>NUCLEOTIDE SEQUENCE [LARGE SCALE GENOMIC DNA]</scope>
    <source>
        <strain evidence="5 6">18JY8-7</strain>
    </source>
</reference>
<dbReference type="KEGG" id="coh:EAV92_02645"/>
<dbReference type="InterPro" id="IPR018060">
    <property type="entry name" value="HTH_AraC"/>
</dbReference>
<keyword evidence="6" id="KW-1185">Reference proteome</keyword>
<dbReference type="GO" id="GO:0043565">
    <property type="term" value="F:sequence-specific DNA binding"/>
    <property type="evidence" value="ECO:0007669"/>
    <property type="project" value="InterPro"/>
</dbReference>
<dbReference type="EMBL" id="CP033433">
    <property type="protein sequence ID" value="AYQ75448.1"/>
    <property type="molecule type" value="Genomic_DNA"/>
</dbReference>
<organism evidence="5 6">
    <name type="scientific">Cohnella candidum</name>
    <dbReference type="NCBI Taxonomy" id="2674991"/>
    <lineage>
        <taxon>Bacteria</taxon>
        <taxon>Bacillati</taxon>
        <taxon>Bacillota</taxon>
        <taxon>Bacilli</taxon>
        <taxon>Bacillales</taxon>
        <taxon>Paenibacillaceae</taxon>
        <taxon>Cohnella</taxon>
    </lineage>
</organism>
<dbReference type="GO" id="GO:0003700">
    <property type="term" value="F:DNA-binding transcription factor activity"/>
    <property type="evidence" value="ECO:0007669"/>
    <property type="project" value="InterPro"/>
</dbReference>
<evidence type="ECO:0000313" key="5">
    <source>
        <dbReference type="EMBL" id="AYQ75448.1"/>
    </source>
</evidence>
<evidence type="ECO:0000256" key="3">
    <source>
        <dbReference type="ARBA" id="ARBA00023163"/>
    </source>
</evidence>